<gene>
    <name evidence="4" type="ORF">PENANT_c007G03169</name>
</gene>
<sequence>MPSNAHEILFRTSIAACNSDDHLRVYMRDVRGKISETVYENGWSSGAEKNVVASAKTFSPLACTSNNLEKIRVFYLSSENTIEGIAYNQSEGWFEGSIGKKRFITAPYSKLAVCHFEKGSDIELRVYGQLADNTIQEFGFKAVLSLLFSVYFQDLEHSLVEKCHDANRGWYDGFTKFPTMQPRAALACTSFAFGSDNISIHIFYSTASEVLEMVHDGRSWREGQFQADCIPGTEIACLSWISGSSSEIRVYAGWSGGLCHL</sequence>
<evidence type="ECO:0000313" key="5">
    <source>
        <dbReference type="Proteomes" id="UP000191672"/>
    </source>
</evidence>
<name>A0A1V6QCL3_9EURO</name>
<evidence type="ECO:0000256" key="1">
    <source>
        <dbReference type="ARBA" id="ARBA00009042"/>
    </source>
</evidence>
<evidence type="ECO:0000313" key="4">
    <source>
        <dbReference type="EMBL" id="OQD86606.1"/>
    </source>
</evidence>
<dbReference type="Pfam" id="PF07938">
    <property type="entry name" value="Fungal_lectin"/>
    <property type="match status" value="2"/>
</dbReference>
<keyword evidence="5" id="KW-1185">Reference proteome</keyword>
<dbReference type="InterPro" id="IPR012475">
    <property type="entry name" value="Fungal_lectin"/>
</dbReference>
<evidence type="ECO:0000256" key="2">
    <source>
        <dbReference type="ARBA" id="ARBA00015560"/>
    </source>
</evidence>
<dbReference type="Gene3D" id="2.120.10.70">
    <property type="entry name" value="Fucose-specific lectin"/>
    <property type="match status" value="1"/>
</dbReference>
<dbReference type="SUPFAM" id="SSF89372">
    <property type="entry name" value="Fucose-specific lectin"/>
    <property type="match status" value="1"/>
</dbReference>
<dbReference type="AlphaFoldDB" id="A0A1V6QCL3"/>
<organism evidence="4 5">
    <name type="scientific">Penicillium antarcticum</name>
    <dbReference type="NCBI Taxonomy" id="416450"/>
    <lineage>
        <taxon>Eukaryota</taxon>
        <taxon>Fungi</taxon>
        <taxon>Dikarya</taxon>
        <taxon>Ascomycota</taxon>
        <taxon>Pezizomycotina</taxon>
        <taxon>Eurotiomycetes</taxon>
        <taxon>Eurotiomycetidae</taxon>
        <taxon>Eurotiales</taxon>
        <taxon>Aspergillaceae</taxon>
        <taxon>Penicillium</taxon>
    </lineage>
</organism>
<protein>
    <recommendedName>
        <fullName evidence="2">Fucose-specific lectin</fullName>
    </recommendedName>
</protein>
<dbReference type="GO" id="GO:0030246">
    <property type="term" value="F:carbohydrate binding"/>
    <property type="evidence" value="ECO:0007669"/>
    <property type="project" value="UniProtKB-KW"/>
</dbReference>
<evidence type="ECO:0000256" key="3">
    <source>
        <dbReference type="ARBA" id="ARBA00022734"/>
    </source>
</evidence>
<accession>A0A1V6QCL3</accession>
<dbReference type="Proteomes" id="UP000191672">
    <property type="component" value="Unassembled WGS sequence"/>
</dbReference>
<comment type="caution">
    <text evidence="4">The sequence shown here is derived from an EMBL/GenBank/DDBJ whole genome shotgun (WGS) entry which is preliminary data.</text>
</comment>
<dbReference type="EMBL" id="MDYN01000007">
    <property type="protein sequence ID" value="OQD86606.1"/>
    <property type="molecule type" value="Genomic_DNA"/>
</dbReference>
<keyword evidence="3" id="KW-0430">Lectin</keyword>
<reference evidence="5" key="1">
    <citation type="journal article" date="2017" name="Nat. Microbiol.">
        <title>Global analysis of biosynthetic gene clusters reveals vast potential of secondary metabolite production in Penicillium species.</title>
        <authorList>
            <person name="Nielsen J.C."/>
            <person name="Grijseels S."/>
            <person name="Prigent S."/>
            <person name="Ji B."/>
            <person name="Dainat J."/>
            <person name="Nielsen K.F."/>
            <person name="Frisvad J.C."/>
            <person name="Workman M."/>
            <person name="Nielsen J."/>
        </authorList>
    </citation>
    <scope>NUCLEOTIDE SEQUENCE [LARGE SCALE GENOMIC DNA]</scope>
    <source>
        <strain evidence="5">IBT 31811</strain>
    </source>
</reference>
<dbReference type="STRING" id="416450.A0A1V6QCL3"/>
<proteinExistence type="inferred from homology"/>
<comment type="similarity">
    <text evidence="1">Belongs to the fungal fucose-specific lectin family.</text>
</comment>